<evidence type="ECO:0000313" key="2">
    <source>
        <dbReference type="EMBL" id="KAK0505409.1"/>
    </source>
</evidence>
<evidence type="ECO:0000313" key="3">
    <source>
        <dbReference type="Proteomes" id="UP001175228"/>
    </source>
</evidence>
<keyword evidence="3" id="KW-1185">Reference proteome</keyword>
<dbReference type="AlphaFoldDB" id="A0AA39V035"/>
<dbReference type="Proteomes" id="UP001175228">
    <property type="component" value="Unassembled WGS sequence"/>
</dbReference>
<keyword evidence="1" id="KW-0472">Membrane</keyword>
<sequence>MAGLRKPKQNDRSSSPLTIRDLCTPHAEQQDHLLHDVISLRSAVVLPPPPSYHGSHTTTISSLTPRIDDSESLLLPTHTPLRLKRVASQNRSEQIPTRYFFFYGFVCPPLWVLGILVLIPPIRPVLPFLFVSGHNAETRSKEKEWASLCLIITSILSVVGAVICLFLVTRTDAGIRGRWESVANVGHPAFETAIRGEPLAENQWIRILAVYQNDID</sequence>
<accession>A0AA39V035</accession>
<organism evidence="2 3">
    <name type="scientific">Armillaria luteobubalina</name>
    <dbReference type="NCBI Taxonomy" id="153913"/>
    <lineage>
        <taxon>Eukaryota</taxon>
        <taxon>Fungi</taxon>
        <taxon>Dikarya</taxon>
        <taxon>Basidiomycota</taxon>
        <taxon>Agaricomycotina</taxon>
        <taxon>Agaricomycetes</taxon>
        <taxon>Agaricomycetidae</taxon>
        <taxon>Agaricales</taxon>
        <taxon>Marasmiineae</taxon>
        <taxon>Physalacriaceae</taxon>
        <taxon>Armillaria</taxon>
    </lineage>
</organism>
<dbReference type="EMBL" id="JAUEPU010000002">
    <property type="protein sequence ID" value="KAK0505409.1"/>
    <property type="molecule type" value="Genomic_DNA"/>
</dbReference>
<reference evidence="2" key="1">
    <citation type="submission" date="2023-06" db="EMBL/GenBank/DDBJ databases">
        <authorList>
            <consortium name="Lawrence Berkeley National Laboratory"/>
            <person name="Ahrendt S."/>
            <person name="Sahu N."/>
            <person name="Indic B."/>
            <person name="Wong-Bajracharya J."/>
            <person name="Merenyi Z."/>
            <person name="Ke H.-M."/>
            <person name="Monk M."/>
            <person name="Kocsube S."/>
            <person name="Drula E."/>
            <person name="Lipzen A."/>
            <person name="Balint B."/>
            <person name="Henrissat B."/>
            <person name="Andreopoulos B."/>
            <person name="Martin F.M."/>
            <person name="Harder C.B."/>
            <person name="Rigling D."/>
            <person name="Ford K.L."/>
            <person name="Foster G.D."/>
            <person name="Pangilinan J."/>
            <person name="Papanicolaou A."/>
            <person name="Barry K."/>
            <person name="LaButti K."/>
            <person name="Viragh M."/>
            <person name="Koriabine M."/>
            <person name="Yan M."/>
            <person name="Riley R."/>
            <person name="Champramary S."/>
            <person name="Plett K.L."/>
            <person name="Tsai I.J."/>
            <person name="Slot J."/>
            <person name="Sipos G."/>
            <person name="Plett J."/>
            <person name="Nagy L.G."/>
            <person name="Grigoriev I.V."/>
        </authorList>
    </citation>
    <scope>NUCLEOTIDE SEQUENCE</scope>
    <source>
        <strain evidence="2">HWK02</strain>
    </source>
</reference>
<evidence type="ECO:0000256" key="1">
    <source>
        <dbReference type="SAM" id="Phobius"/>
    </source>
</evidence>
<gene>
    <name evidence="2" type="ORF">EDD18DRAFT_336554</name>
</gene>
<name>A0AA39V035_9AGAR</name>
<feature type="transmembrane region" description="Helical" evidence="1">
    <location>
        <begin position="145"/>
        <end position="168"/>
    </location>
</feature>
<comment type="caution">
    <text evidence="2">The sequence shown here is derived from an EMBL/GenBank/DDBJ whole genome shotgun (WGS) entry which is preliminary data.</text>
</comment>
<keyword evidence="1" id="KW-0812">Transmembrane</keyword>
<feature type="transmembrane region" description="Helical" evidence="1">
    <location>
        <begin position="100"/>
        <end position="122"/>
    </location>
</feature>
<keyword evidence="1" id="KW-1133">Transmembrane helix</keyword>
<proteinExistence type="predicted"/>
<protein>
    <submittedName>
        <fullName evidence="2">Uncharacterized protein</fullName>
    </submittedName>
</protein>